<gene>
    <name evidence="11" type="primary">PSK3</name>
    <name evidence="11" type="ORF">MA16_Dca018396</name>
</gene>
<keyword evidence="6 10" id="KW-0765">Sulfation</keyword>
<keyword evidence="7 10" id="KW-0732">Signal</keyword>
<feature type="chain" id="PRO_5031587300" description="Phytosulfokine" evidence="10">
    <location>
        <begin position="31"/>
        <end position="82"/>
    </location>
</feature>
<dbReference type="Proteomes" id="UP000233837">
    <property type="component" value="Unassembled WGS sequence"/>
</dbReference>
<evidence type="ECO:0000313" key="12">
    <source>
        <dbReference type="Proteomes" id="UP000233837"/>
    </source>
</evidence>
<keyword evidence="9 10" id="KW-0339">Growth factor</keyword>
<comment type="subcellular location">
    <subcellularLocation>
        <location evidence="2 10">Secreted</location>
    </subcellularLocation>
</comment>
<dbReference type="EMBL" id="KZ502640">
    <property type="protein sequence ID" value="PKU75129.1"/>
    <property type="molecule type" value="Genomic_DNA"/>
</dbReference>
<dbReference type="InterPro" id="IPR009438">
    <property type="entry name" value="Phytosulfokine"/>
</dbReference>
<evidence type="ECO:0000256" key="10">
    <source>
        <dbReference type="RuleBase" id="RU368031"/>
    </source>
</evidence>
<dbReference type="PANTHER" id="PTHR33285:SF55">
    <property type="entry name" value="PHYTOSULFOKINES 3"/>
    <property type="match status" value="1"/>
</dbReference>
<evidence type="ECO:0000256" key="5">
    <source>
        <dbReference type="ARBA" id="ARBA00022525"/>
    </source>
</evidence>
<sequence length="82" mass="9121">MFSCHRSAMAKTTTLFIFFALILSASLSYAARPNPAEKNTYAVADVGEPEEEVSCEGVGKEECLMRRTLAAHIDYIYTQEKP</sequence>
<evidence type="ECO:0000256" key="3">
    <source>
        <dbReference type="ARBA" id="ARBA00010781"/>
    </source>
</evidence>
<comment type="function">
    <text evidence="1 10">Promotes plant cell differentiation, organogenesis and somatic embryogenesis as well as cell proliferation.</text>
</comment>
<keyword evidence="8 10" id="KW-0221">Differentiation</keyword>
<dbReference type="STRING" id="906689.A0A2I0WHI7"/>
<dbReference type="AlphaFoldDB" id="A0A2I0WHI7"/>
<evidence type="ECO:0000256" key="9">
    <source>
        <dbReference type="ARBA" id="ARBA00023030"/>
    </source>
</evidence>
<dbReference type="GO" id="GO:0005576">
    <property type="term" value="C:extracellular region"/>
    <property type="evidence" value="ECO:0007669"/>
    <property type="project" value="UniProtKB-SubCell"/>
</dbReference>
<reference evidence="11 12" key="2">
    <citation type="journal article" date="2017" name="Nature">
        <title>The Apostasia genome and the evolution of orchids.</title>
        <authorList>
            <person name="Zhang G.Q."/>
            <person name="Liu K.W."/>
            <person name="Li Z."/>
            <person name="Lohaus R."/>
            <person name="Hsiao Y.Y."/>
            <person name="Niu S.C."/>
            <person name="Wang J.Y."/>
            <person name="Lin Y.C."/>
            <person name="Xu Q."/>
            <person name="Chen L.J."/>
            <person name="Yoshida K."/>
            <person name="Fujiwara S."/>
            <person name="Wang Z.W."/>
            <person name="Zhang Y.Q."/>
            <person name="Mitsuda N."/>
            <person name="Wang M."/>
            <person name="Liu G.H."/>
            <person name="Pecoraro L."/>
            <person name="Huang H.X."/>
            <person name="Xiao X.J."/>
            <person name="Lin M."/>
            <person name="Wu X.Y."/>
            <person name="Wu W.L."/>
            <person name="Chen Y.Y."/>
            <person name="Chang S.B."/>
            <person name="Sakamoto S."/>
            <person name="Ohme-Takagi M."/>
            <person name="Yagi M."/>
            <person name="Zeng S.J."/>
            <person name="Shen C.Y."/>
            <person name="Yeh C.M."/>
            <person name="Luo Y.B."/>
            <person name="Tsai W.C."/>
            <person name="Van de Peer Y."/>
            <person name="Liu Z.J."/>
        </authorList>
    </citation>
    <scope>NUCLEOTIDE SEQUENCE [LARGE SCALE GENOMIC DNA]</scope>
    <source>
        <tissue evidence="11">The whole plant</tissue>
    </source>
</reference>
<comment type="PTM">
    <text evidence="10">Sulfation is important for activity and for the binding to a putative membrane receptor.</text>
</comment>
<evidence type="ECO:0000256" key="6">
    <source>
        <dbReference type="ARBA" id="ARBA00022641"/>
    </source>
</evidence>
<dbReference type="GO" id="GO:0008283">
    <property type="term" value="P:cell population proliferation"/>
    <property type="evidence" value="ECO:0007669"/>
    <property type="project" value="UniProtKB-UniRule"/>
</dbReference>
<comment type="PTM">
    <text evidence="10">PSK-alpha is produced by endopeptidase digestion. PSK-beta is produced from PSK-alpha by exopeptidase digestion.</text>
</comment>
<evidence type="ECO:0000256" key="4">
    <source>
        <dbReference type="ARBA" id="ARBA00022473"/>
    </source>
</evidence>
<evidence type="ECO:0000256" key="1">
    <source>
        <dbReference type="ARBA" id="ARBA00003158"/>
    </source>
</evidence>
<feature type="signal peptide" evidence="10">
    <location>
        <begin position="1"/>
        <end position="30"/>
    </location>
</feature>
<accession>A0A2I0WHI7</accession>
<reference evidence="11 12" key="1">
    <citation type="journal article" date="2016" name="Sci. Rep.">
        <title>The Dendrobium catenatum Lindl. genome sequence provides insights into polysaccharide synthase, floral development and adaptive evolution.</title>
        <authorList>
            <person name="Zhang G.Q."/>
            <person name="Xu Q."/>
            <person name="Bian C."/>
            <person name="Tsai W.C."/>
            <person name="Yeh C.M."/>
            <person name="Liu K.W."/>
            <person name="Yoshida K."/>
            <person name="Zhang L.S."/>
            <person name="Chang S.B."/>
            <person name="Chen F."/>
            <person name="Shi Y."/>
            <person name="Su Y.Y."/>
            <person name="Zhang Y.Q."/>
            <person name="Chen L.J."/>
            <person name="Yin Y."/>
            <person name="Lin M."/>
            <person name="Huang H."/>
            <person name="Deng H."/>
            <person name="Wang Z.W."/>
            <person name="Zhu S.L."/>
            <person name="Zhao X."/>
            <person name="Deng C."/>
            <person name="Niu S.C."/>
            <person name="Huang J."/>
            <person name="Wang M."/>
            <person name="Liu G.H."/>
            <person name="Yang H.J."/>
            <person name="Xiao X.J."/>
            <person name="Hsiao Y.Y."/>
            <person name="Wu W.L."/>
            <person name="Chen Y.Y."/>
            <person name="Mitsuda N."/>
            <person name="Ohme-Takagi M."/>
            <person name="Luo Y.B."/>
            <person name="Van de Peer Y."/>
            <person name="Liu Z.J."/>
        </authorList>
    </citation>
    <scope>NUCLEOTIDE SEQUENCE [LARGE SCALE GENOMIC DNA]</scope>
    <source>
        <tissue evidence="11">The whole plant</tissue>
    </source>
</reference>
<dbReference type="GO" id="GO:0008083">
    <property type="term" value="F:growth factor activity"/>
    <property type="evidence" value="ECO:0007669"/>
    <property type="project" value="UniProtKB-UniRule"/>
</dbReference>
<proteinExistence type="inferred from homology"/>
<evidence type="ECO:0000256" key="8">
    <source>
        <dbReference type="ARBA" id="ARBA00022782"/>
    </source>
</evidence>
<keyword evidence="12" id="KW-1185">Reference proteome</keyword>
<name>A0A2I0WHI7_9ASPA</name>
<comment type="similarity">
    <text evidence="3 10">Belongs to the phytosulfokine family.</text>
</comment>
<dbReference type="Pfam" id="PF06404">
    <property type="entry name" value="PSK"/>
    <property type="match status" value="1"/>
</dbReference>
<evidence type="ECO:0000256" key="7">
    <source>
        <dbReference type="ARBA" id="ARBA00022729"/>
    </source>
</evidence>
<protein>
    <recommendedName>
        <fullName evidence="10">Phytosulfokine</fullName>
    </recommendedName>
    <component>
        <recommendedName>
            <fullName evidence="10">Phytosulfokine-alpha</fullName>
            <shortName evidence="10">PSK-alpha</shortName>
            <shortName evidence="10">Phytosulfokine-a</shortName>
        </recommendedName>
    </component>
    <component>
        <recommendedName>
            <fullName evidence="10">Phytosulfokine-beta</fullName>
            <shortName evidence="10">PSK-beta</shortName>
            <shortName evidence="10">Phytosulfokine-b</shortName>
        </recommendedName>
    </component>
</protein>
<evidence type="ECO:0000256" key="2">
    <source>
        <dbReference type="ARBA" id="ARBA00004613"/>
    </source>
</evidence>
<keyword evidence="5 10" id="KW-0964">Secreted</keyword>
<keyword evidence="4 10" id="KW-0217">Developmental protein</keyword>
<dbReference type="GO" id="GO:0030154">
    <property type="term" value="P:cell differentiation"/>
    <property type="evidence" value="ECO:0007669"/>
    <property type="project" value="UniProtKB-UniRule"/>
</dbReference>
<evidence type="ECO:0000313" key="11">
    <source>
        <dbReference type="EMBL" id="PKU75129.1"/>
    </source>
</evidence>
<dbReference type="PANTHER" id="PTHR33285">
    <property type="entry name" value="PHYTOSULFOKINES 3"/>
    <property type="match status" value="1"/>
</dbReference>
<organism evidence="11 12">
    <name type="scientific">Dendrobium catenatum</name>
    <dbReference type="NCBI Taxonomy" id="906689"/>
    <lineage>
        <taxon>Eukaryota</taxon>
        <taxon>Viridiplantae</taxon>
        <taxon>Streptophyta</taxon>
        <taxon>Embryophyta</taxon>
        <taxon>Tracheophyta</taxon>
        <taxon>Spermatophyta</taxon>
        <taxon>Magnoliopsida</taxon>
        <taxon>Liliopsida</taxon>
        <taxon>Asparagales</taxon>
        <taxon>Orchidaceae</taxon>
        <taxon>Epidendroideae</taxon>
        <taxon>Malaxideae</taxon>
        <taxon>Dendrobiinae</taxon>
        <taxon>Dendrobium</taxon>
    </lineage>
</organism>